<evidence type="ECO:0000256" key="1">
    <source>
        <dbReference type="SAM" id="Phobius"/>
    </source>
</evidence>
<evidence type="ECO:0000313" key="2">
    <source>
        <dbReference type="EMBL" id="RWX48078.1"/>
    </source>
</evidence>
<accession>A0A3S3RU62</accession>
<proteinExistence type="predicted"/>
<keyword evidence="1" id="KW-1133">Transmembrane helix</keyword>
<keyword evidence="3" id="KW-1185">Reference proteome</keyword>
<keyword evidence="1" id="KW-0472">Membrane</keyword>
<keyword evidence="1" id="KW-0812">Transmembrane</keyword>
<dbReference type="Proteomes" id="UP000287853">
    <property type="component" value="Unassembled WGS sequence"/>
</dbReference>
<reference evidence="2 3" key="1">
    <citation type="submission" date="2017-01" db="EMBL/GenBank/DDBJ databases">
        <title>The cable genome- insights into the physiology and evolution of filamentous bacteria capable of sulfide oxidation via long distance electron transfer.</title>
        <authorList>
            <person name="Schreiber L."/>
            <person name="Bjerg J.T."/>
            <person name="Boggild A."/>
            <person name="Van De Vossenberg J."/>
            <person name="Meysman F."/>
            <person name="Nielsen L.P."/>
            <person name="Schramm A."/>
            <person name="Kjeldsen K.U."/>
        </authorList>
    </citation>
    <scope>NUCLEOTIDE SEQUENCE [LARGE SCALE GENOMIC DNA]</scope>
    <source>
        <strain evidence="2">MCF</strain>
    </source>
</reference>
<name>A0A3S3RU62_9BACT</name>
<dbReference type="AlphaFoldDB" id="A0A3S3RU62"/>
<gene>
    <name evidence="2" type="ORF">H206_05371</name>
</gene>
<dbReference type="EMBL" id="MTKO01000008">
    <property type="protein sequence ID" value="RWX48078.1"/>
    <property type="molecule type" value="Genomic_DNA"/>
</dbReference>
<evidence type="ECO:0000313" key="3">
    <source>
        <dbReference type="Proteomes" id="UP000287853"/>
    </source>
</evidence>
<comment type="caution">
    <text evidence="2">The sequence shown here is derived from an EMBL/GenBank/DDBJ whole genome shotgun (WGS) entry which is preliminary data.</text>
</comment>
<sequence length="97" mass="10735">MEVFRLSVPPRLRLWQELQEMNPDLESRGSKKSFLPSSALASLVPVAGAMGSTGFCVAPAALATKETTQARRQTPVVFFMSFSRKFFLKKESPAKRG</sequence>
<feature type="transmembrane region" description="Helical" evidence="1">
    <location>
        <begin position="39"/>
        <end position="63"/>
    </location>
</feature>
<protein>
    <submittedName>
        <fullName evidence="2">Uncharacterized protein</fullName>
    </submittedName>
</protein>
<organism evidence="2 3">
    <name type="scientific">Candidatus Electrothrix aarhusensis</name>
    <dbReference type="NCBI Taxonomy" id="1859131"/>
    <lineage>
        <taxon>Bacteria</taxon>
        <taxon>Pseudomonadati</taxon>
        <taxon>Thermodesulfobacteriota</taxon>
        <taxon>Desulfobulbia</taxon>
        <taxon>Desulfobulbales</taxon>
        <taxon>Desulfobulbaceae</taxon>
        <taxon>Candidatus Electrothrix</taxon>
    </lineage>
</organism>